<reference evidence="1 2" key="1">
    <citation type="submission" date="2018-01" db="EMBL/GenBank/DDBJ databases">
        <title>Characterization of the virulent Escherichia coli phage PMBT57 of the N4-like group with a broad host range.</title>
        <authorList>
            <person name="Koberg S."/>
            <person name="Brinks E."/>
        </authorList>
    </citation>
    <scope>NUCLEOTIDE SEQUENCE [LARGE SCALE GENOMIC DNA]</scope>
</reference>
<accession>A0A2K9VA03</accession>
<proteinExistence type="predicted"/>
<dbReference type="InterPro" id="IPR027417">
    <property type="entry name" value="P-loop_NTPase"/>
</dbReference>
<name>A0A2K9VA03_9CAUD</name>
<dbReference type="Pfam" id="PF13479">
    <property type="entry name" value="AAA_24"/>
    <property type="match status" value="1"/>
</dbReference>
<protein>
    <recommendedName>
        <fullName evidence="3">AAA domain-containing protein</fullName>
    </recommendedName>
</protein>
<dbReference type="Gene3D" id="3.40.50.300">
    <property type="entry name" value="P-loop containing nucleotide triphosphate hydrolases"/>
    <property type="match status" value="1"/>
</dbReference>
<dbReference type="EMBL" id="MG770228">
    <property type="protein sequence ID" value="AUV59048.1"/>
    <property type="molecule type" value="Genomic_DNA"/>
</dbReference>
<evidence type="ECO:0000313" key="2">
    <source>
        <dbReference type="Proteomes" id="UP000241665"/>
    </source>
</evidence>
<evidence type="ECO:0000313" key="1">
    <source>
        <dbReference type="EMBL" id="AUV59048.1"/>
    </source>
</evidence>
<evidence type="ECO:0008006" key="3">
    <source>
        <dbReference type="Google" id="ProtNLM"/>
    </source>
</evidence>
<sequence length="251" mass="28957">MSEEFEHGEMNDQLILIVGFSAAGKSASLRNIRNQERWVYLNTEAGKRLPFKNNFNGVRITDPYQILEYFDQCIEHRDDVDGIIVDSLTFMMDMLETQYVLTAANTQKAWGEFAQFFKILLQEKVVKFAKPVIFTAHVKDEVDERAMELKTFVPVKGSLKNNGIEAYFSTVVSAERIDLKELEKYSNGMLEITEDEQELGYKHVFQTRPTKKTVGKRIRSPMGMFSKQETYMDNDAQKLLDHLAEYYSTGA</sequence>
<organism evidence="1 2">
    <name type="scientific">Escherichia phage PMBT57</name>
    <dbReference type="NCBI Taxonomy" id="2079259"/>
    <lineage>
        <taxon>Viruses</taxon>
        <taxon>Duplodnaviria</taxon>
        <taxon>Heunggongvirae</taxon>
        <taxon>Uroviricota</taxon>
        <taxon>Caudoviricetes</taxon>
        <taxon>Schitoviridae</taxon>
        <taxon>Enquatrovirinae</taxon>
        <taxon>Enquatrovirus</taxon>
        <taxon>Enquatrovirus N4</taxon>
    </lineage>
</organism>
<dbReference type="Proteomes" id="UP000241665">
    <property type="component" value="Segment"/>
</dbReference>
<dbReference type="SUPFAM" id="SSF52540">
    <property type="entry name" value="P-loop containing nucleoside triphosphate hydrolases"/>
    <property type="match status" value="1"/>
</dbReference>